<dbReference type="Proteomes" id="UP000585802">
    <property type="component" value="Unassembled WGS sequence"/>
</dbReference>
<dbReference type="SUPFAM" id="SSF53756">
    <property type="entry name" value="UDP-Glycosyltransferase/glycogen phosphorylase"/>
    <property type="match status" value="1"/>
</dbReference>
<dbReference type="PANTHER" id="PTHR12526">
    <property type="entry name" value="GLYCOSYLTRANSFERASE"/>
    <property type="match status" value="1"/>
</dbReference>
<dbReference type="PANTHER" id="PTHR12526:SF627">
    <property type="entry name" value="D-RHAMNOSYLTRANSFERASE WBPZ"/>
    <property type="match status" value="1"/>
</dbReference>
<dbReference type="InterPro" id="IPR001296">
    <property type="entry name" value="Glyco_trans_1"/>
</dbReference>
<name>A0A7J4GV53_9ARCH</name>
<protein>
    <submittedName>
        <fullName evidence="2">Glycosyltransferase</fullName>
    </submittedName>
</protein>
<dbReference type="Pfam" id="PF00534">
    <property type="entry name" value="Glycos_transf_1"/>
    <property type="match status" value="1"/>
</dbReference>
<dbReference type="AlphaFoldDB" id="A0A7J4GV53"/>
<dbReference type="EMBL" id="DUCX01000040">
    <property type="protein sequence ID" value="HIF37350.1"/>
    <property type="molecule type" value="Genomic_DNA"/>
</dbReference>
<gene>
    <name evidence="2" type="ORF">EYQ70_02945</name>
</gene>
<accession>A0A7J4GV53</accession>
<evidence type="ECO:0000259" key="1">
    <source>
        <dbReference type="Pfam" id="PF00534"/>
    </source>
</evidence>
<evidence type="ECO:0000313" key="2">
    <source>
        <dbReference type="EMBL" id="HIF37350.1"/>
    </source>
</evidence>
<feature type="domain" description="Glycosyl transferase family 1" evidence="1">
    <location>
        <begin position="155"/>
        <end position="278"/>
    </location>
</feature>
<dbReference type="Gene3D" id="3.40.50.2000">
    <property type="entry name" value="Glycogen Phosphorylase B"/>
    <property type="match status" value="2"/>
</dbReference>
<reference evidence="3" key="1">
    <citation type="journal article" date="2019" name="bioRxiv">
        <title>Genome diversification in globally distributed novel marine Proteobacteria is linked to environmental adaptation.</title>
        <authorList>
            <person name="Zhou Z."/>
            <person name="Tran P.Q."/>
            <person name="Kieft K."/>
            <person name="Anantharaman K."/>
        </authorList>
    </citation>
    <scope>NUCLEOTIDE SEQUENCE [LARGE SCALE GENOMIC DNA]</scope>
</reference>
<proteinExistence type="predicted"/>
<dbReference type="GO" id="GO:0016757">
    <property type="term" value="F:glycosyltransferase activity"/>
    <property type="evidence" value="ECO:0007669"/>
    <property type="project" value="InterPro"/>
</dbReference>
<evidence type="ECO:0000313" key="3">
    <source>
        <dbReference type="Proteomes" id="UP000585802"/>
    </source>
</evidence>
<keyword evidence="2" id="KW-0808">Transferase</keyword>
<sequence length="340" mass="40065">MSEEQRKKPKLSVLFSVDNFIKPFKQTFMDNFELHWNKIPYTPPPTSLLGYVFFPYKLLLKKIKTLISLTKCDIVFIEFADETLALSSKWKGQKKLVTRLHRYELFNLPKANWNSVDMVVVVNDWMAKNLEEKLPQMRGKIVTIHNFIDFDYWRPRENRTKSNQISIVGNIKPRKGHDKAIVAFSKILREKRELTLNIIGRSKDVRYYKELEKIVKDLKIQNKVIFRGFSTDLRRDLQESDIILSFSQHESTHLTLFEGLACGAWPLSINWPGIEEFLPLENIFSDDSNFLEKVQSFYSLDDNERTEKIKSLSKKTLVKFSEPDPREQLSNLLLEVFHKE</sequence>
<comment type="caution">
    <text evidence="2">The sequence shown here is derived from an EMBL/GenBank/DDBJ whole genome shotgun (WGS) entry which is preliminary data.</text>
</comment>
<organism evidence="2 3">
    <name type="scientific">Marine Group III euryarchaeote</name>
    <dbReference type="NCBI Taxonomy" id="2173149"/>
    <lineage>
        <taxon>Archaea</taxon>
        <taxon>Methanobacteriati</taxon>
        <taxon>Thermoplasmatota</taxon>
        <taxon>Thermoplasmata</taxon>
        <taxon>Candidatus Thermoprofundales</taxon>
    </lineage>
</organism>